<name>A0ABT9JCG6_9RHOB</name>
<dbReference type="EMBL" id="JAVAMQ010000008">
    <property type="protein sequence ID" value="MDP5307508.1"/>
    <property type="molecule type" value="Genomic_DNA"/>
</dbReference>
<keyword evidence="2" id="KW-1185">Reference proteome</keyword>
<dbReference type="Gene3D" id="3.30.2270.10">
    <property type="entry name" value="Folate-binding superfamily"/>
    <property type="match status" value="1"/>
</dbReference>
<sequence length="119" mass="13381">MLCLTCPCCGVIAEETEFQPGGEAHLKRIGPGGSDVEFEAYLFARRNLRGVHFERWRHAYGCGKWFLAARDTVTLQVYATYPAQTTEPPQNVVDAIRAARPDWTADWTSDPHPERNSAE</sequence>
<dbReference type="InterPro" id="IPR006279">
    <property type="entry name" value="SoxD"/>
</dbReference>
<accession>A0ABT9JCG6</accession>
<evidence type="ECO:0000313" key="1">
    <source>
        <dbReference type="EMBL" id="MDP5307508.1"/>
    </source>
</evidence>
<dbReference type="InterPro" id="IPR038561">
    <property type="entry name" value="SoxD_sf"/>
</dbReference>
<comment type="caution">
    <text evidence="1">The sequence shown here is derived from an EMBL/GenBank/DDBJ whole genome shotgun (WGS) entry which is preliminary data.</text>
</comment>
<protein>
    <submittedName>
        <fullName evidence="1">Sarcosine oxidase subunit delta</fullName>
    </submittedName>
</protein>
<organism evidence="1 2">
    <name type="scientific">Paracoccus spongiarum</name>
    <dbReference type="NCBI Taxonomy" id="3064387"/>
    <lineage>
        <taxon>Bacteria</taxon>
        <taxon>Pseudomonadati</taxon>
        <taxon>Pseudomonadota</taxon>
        <taxon>Alphaproteobacteria</taxon>
        <taxon>Rhodobacterales</taxon>
        <taxon>Paracoccaceae</taxon>
        <taxon>Paracoccus</taxon>
    </lineage>
</organism>
<reference evidence="1 2" key="1">
    <citation type="submission" date="2023-08" db="EMBL/GenBank/DDBJ databases">
        <authorList>
            <person name="Park J.-S."/>
        </authorList>
    </citation>
    <scope>NUCLEOTIDE SEQUENCE [LARGE SCALE GENOMIC DNA]</scope>
    <source>
        <strain evidence="1 2">2205BS29-5</strain>
    </source>
</reference>
<dbReference type="Pfam" id="PF04267">
    <property type="entry name" value="SoxD"/>
    <property type="match status" value="1"/>
</dbReference>
<dbReference type="RefSeq" id="WP_305963356.1">
    <property type="nucleotide sequence ID" value="NZ_JAVAMQ010000008.1"/>
</dbReference>
<proteinExistence type="predicted"/>
<dbReference type="Proteomes" id="UP001224997">
    <property type="component" value="Unassembled WGS sequence"/>
</dbReference>
<evidence type="ECO:0000313" key="2">
    <source>
        <dbReference type="Proteomes" id="UP001224997"/>
    </source>
</evidence>
<gene>
    <name evidence="1" type="ORF">Q5Y72_10435</name>
</gene>